<organism evidence="2 3">
    <name type="scientific">Exidia glandulosa HHB12029</name>
    <dbReference type="NCBI Taxonomy" id="1314781"/>
    <lineage>
        <taxon>Eukaryota</taxon>
        <taxon>Fungi</taxon>
        <taxon>Dikarya</taxon>
        <taxon>Basidiomycota</taxon>
        <taxon>Agaricomycotina</taxon>
        <taxon>Agaricomycetes</taxon>
        <taxon>Auriculariales</taxon>
        <taxon>Exidiaceae</taxon>
        <taxon>Exidia</taxon>
    </lineage>
</organism>
<dbReference type="STRING" id="1314781.A0A165P138"/>
<proteinExistence type="predicted"/>
<keyword evidence="3" id="KW-1185">Reference proteome</keyword>
<dbReference type="SUPFAM" id="SSF56112">
    <property type="entry name" value="Protein kinase-like (PK-like)"/>
    <property type="match status" value="1"/>
</dbReference>
<dbReference type="PROSITE" id="PS50011">
    <property type="entry name" value="PROTEIN_KINASE_DOM"/>
    <property type="match status" value="1"/>
</dbReference>
<dbReference type="InParanoid" id="A0A165P138"/>
<name>A0A165P138_EXIGL</name>
<dbReference type="GO" id="GO:0004672">
    <property type="term" value="F:protein kinase activity"/>
    <property type="evidence" value="ECO:0007669"/>
    <property type="project" value="InterPro"/>
</dbReference>
<dbReference type="EMBL" id="KV425893">
    <property type="protein sequence ID" value="KZW01497.1"/>
    <property type="molecule type" value="Genomic_DNA"/>
</dbReference>
<dbReference type="OrthoDB" id="2985259at2759"/>
<evidence type="ECO:0000259" key="1">
    <source>
        <dbReference type="PROSITE" id="PS50011"/>
    </source>
</evidence>
<dbReference type="Gene3D" id="1.10.510.10">
    <property type="entry name" value="Transferase(Phosphotransferase) domain 1"/>
    <property type="match status" value="1"/>
</dbReference>
<dbReference type="InterPro" id="IPR000719">
    <property type="entry name" value="Prot_kinase_dom"/>
</dbReference>
<dbReference type="Proteomes" id="UP000077266">
    <property type="component" value="Unassembled WGS sequence"/>
</dbReference>
<dbReference type="AlphaFoldDB" id="A0A165P138"/>
<sequence length="412" mass="46182">MSLLKLPATLREWRALEDSVPIWTSLAPFFAQQGYRLFVPLGSAHTAPPGCCPHRAPDDWHHWPPLERTNNAIPHSAFRPTSPVNFAARSMDDKDVIIRLVQLAGDGAEFLDILRFLSSPAAHVPANRTVPMLSEIQKDNMVFGVFPFMSPGGLTNKWCETTRELLDGLEQVFDTFNFLHDNLIAHRDFSLSEVFLNYGSARQYPPDESWFYPQLPGPFRKLFDAQYFINDFELSVHYSPSSDPTSRRVVGHPTARYGHSIDTYGKALPPEALLDEPYCPFRADIFQLGQEILYEFGYVTTLPGLVPLAERMTAADPAQRPSIAEALASLREIGASTPESLLNEMPKDAHMRYAWSLEEIEQRTLELDMEYNATLMEPSSPVPREATLIPEKAVAAGLALPSFTLDQAVLPP</sequence>
<reference evidence="2 3" key="1">
    <citation type="journal article" date="2016" name="Mol. Biol. Evol.">
        <title>Comparative Genomics of Early-Diverging Mushroom-Forming Fungi Provides Insights into the Origins of Lignocellulose Decay Capabilities.</title>
        <authorList>
            <person name="Nagy L.G."/>
            <person name="Riley R."/>
            <person name="Tritt A."/>
            <person name="Adam C."/>
            <person name="Daum C."/>
            <person name="Floudas D."/>
            <person name="Sun H."/>
            <person name="Yadav J.S."/>
            <person name="Pangilinan J."/>
            <person name="Larsson K.H."/>
            <person name="Matsuura K."/>
            <person name="Barry K."/>
            <person name="Labutti K."/>
            <person name="Kuo R."/>
            <person name="Ohm R.A."/>
            <person name="Bhattacharya S.S."/>
            <person name="Shirouzu T."/>
            <person name="Yoshinaga Y."/>
            <person name="Martin F.M."/>
            <person name="Grigoriev I.V."/>
            <person name="Hibbett D.S."/>
        </authorList>
    </citation>
    <scope>NUCLEOTIDE SEQUENCE [LARGE SCALE GENOMIC DNA]</scope>
    <source>
        <strain evidence="2 3">HHB12029</strain>
    </source>
</reference>
<accession>A0A165P138</accession>
<dbReference type="InterPro" id="IPR011009">
    <property type="entry name" value="Kinase-like_dom_sf"/>
</dbReference>
<protein>
    <recommendedName>
        <fullName evidence="1">Protein kinase domain-containing protein</fullName>
    </recommendedName>
</protein>
<evidence type="ECO:0000313" key="3">
    <source>
        <dbReference type="Proteomes" id="UP000077266"/>
    </source>
</evidence>
<dbReference type="GO" id="GO:0005524">
    <property type="term" value="F:ATP binding"/>
    <property type="evidence" value="ECO:0007669"/>
    <property type="project" value="InterPro"/>
</dbReference>
<evidence type="ECO:0000313" key="2">
    <source>
        <dbReference type="EMBL" id="KZW01497.1"/>
    </source>
</evidence>
<feature type="domain" description="Protein kinase" evidence="1">
    <location>
        <begin position="67"/>
        <end position="388"/>
    </location>
</feature>
<gene>
    <name evidence="2" type="ORF">EXIGLDRAFT_829973</name>
</gene>